<keyword evidence="1" id="KW-0863">Zinc-finger</keyword>
<dbReference type="Pfam" id="PF18759">
    <property type="entry name" value="Plavaka"/>
    <property type="match status" value="1"/>
</dbReference>
<dbReference type="GO" id="GO:0008270">
    <property type="term" value="F:zinc ion binding"/>
    <property type="evidence" value="ECO:0007669"/>
    <property type="project" value="UniProtKB-KW"/>
</dbReference>
<keyword evidence="1" id="KW-0479">Metal-binding</keyword>
<name>A0A4S4MZH0_9APHY</name>
<dbReference type="InterPro" id="IPR013087">
    <property type="entry name" value="Znf_C2H2_type"/>
</dbReference>
<evidence type="ECO:0000313" key="4">
    <source>
        <dbReference type="Proteomes" id="UP000308730"/>
    </source>
</evidence>
<feature type="domain" description="C2H2-type" evidence="2">
    <location>
        <begin position="11"/>
        <end position="39"/>
    </location>
</feature>
<keyword evidence="1" id="KW-0862">Zinc</keyword>
<gene>
    <name evidence="3" type="ORF">EUX98_g2771</name>
</gene>
<dbReference type="EMBL" id="SGPM01000048">
    <property type="protein sequence ID" value="THH31395.1"/>
    <property type="molecule type" value="Genomic_DNA"/>
</dbReference>
<evidence type="ECO:0000313" key="3">
    <source>
        <dbReference type="EMBL" id="THH31395.1"/>
    </source>
</evidence>
<organism evidence="3 4">
    <name type="scientific">Antrodiella citrinella</name>
    <dbReference type="NCBI Taxonomy" id="2447956"/>
    <lineage>
        <taxon>Eukaryota</taxon>
        <taxon>Fungi</taxon>
        <taxon>Dikarya</taxon>
        <taxon>Basidiomycota</taxon>
        <taxon>Agaricomycotina</taxon>
        <taxon>Agaricomycetes</taxon>
        <taxon>Polyporales</taxon>
        <taxon>Steccherinaceae</taxon>
        <taxon>Antrodiella</taxon>
    </lineage>
</organism>
<evidence type="ECO:0000259" key="2">
    <source>
        <dbReference type="PROSITE" id="PS50157"/>
    </source>
</evidence>
<reference evidence="3 4" key="1">
    <citation type="submission" date="2019-02" db="EMBL/GenBank/DDBJ databases">
        <title>Genome sequencing of the rare red list fungi Antrodiella citrinella (Flaviporus citrinellus).</title>
        <authorList>
            <person name="Buettner E."/>
            <person name="Kellner H."/>
        </authorList>
    </citation>
    <scope>NUCLEOTIDE SEQUENCE [LARGE SCALE GENOMIC DNA]</scope>
    <source>
        <strain evidence="3 4">DSM 108506</strain>
    </source>
</reference>
<protein>
    <recommendedName>
        <fullName evidence="2">C2H2-type domain-containing protein</fullName>
    </recommendedName>
</protein>
<accession>A0A4S4MZH0</accession>
<dbReference type="Proteomes" id="UP000308730">
    <property type="component" value="Unassembled WGS sequence"/>
</dbReference>
<proteinExistence type="predicted"/>
<dbReference type="InterPro" id="IPR041078">
    <property type="entry name" value="Plavaka"/>
</dbReference>
<evidence type="ECO:0000256" key="1">
    <source>
        <dbReference type="PROSITE-ProRule" id="PRU00042"/>
    </source>
</evidence>
<dbReference type="PROSITE" id="PS00028">
    <property type="entry name" value="ZINC_FINGER_C2H2_1"/>
    <property type="match status" value="1"/>
</dbReference>
<sequence>MAPPRHARTQSFCIECQCSFGNHRGLVAHYKRVHRDRKPRTPKSKIVFHPHLNGTPCDINGTFLPENTPPPPPDVSQDWSPFQRHSQFSFTELMFEKAENSASQVDELCKVLAAEAIYHGVATGHTEFHPLYLSLGNVGNEMRRAHREAVIPLAFLSIPKAARADADTDEFRLFRKQLYHSSIAHILEPLRPGMTTPHILKCPDGHYRGAIFELGPFIADYPEQVMLAGIVQGWCPKCLSPSDDLTTIGPRRSRDLDSVLRETYHAKTLWDTFGMDAAVMPYTDYFPRADIHELLSPDLLHQLIKGTFKDHLVAWVEDYIRLTNPKHDADKIMDDIDRRIAASPSFPGLRRFPEGRNFAQWTGNDSKALMKVFIPAIVGYIPDRMVKCMVALMDFCYLARRPSHDTLALQEMDAALARFHHYRPVFEELGVRPSGFALPRQHALVHYVRSIRLFGSPNGLCSSITESKHIVAVKKPWRRSNRHNPLGQIIRTITRLAKLAAIRVKADMGLEEEDDDDRVALALRGLGAGWRDLVDEREAAGVEEDIARTNVRLGKRPVCSQPCQMIAQRLGQPRLRELCRRFLHDQLYDTSSDTIPLPDLPPFNGNVALFYSASATYYAPSEECGTGGMHREIIRSNPSWYDAYSRYDTVLVQEGDENDLMGGMLALHIALYSDPDPGAEFWNTEKVHVILNTLKFIPTTALTSLTFEMTFHVAWELNDLPHELLVKLDSHLSGLPVDNFSLVMDVCHFHEYLDRMSGDWAQNPLLEAQDYVKQRLPCLLEKGQLQMATSEIYQKPFNNGVDDEMNID</sequence>
<dbReference type="AlphaFoldDB" id="A0A4S4MZH0"/>
<dbReference type="OrthoDB" id="3199698at2759"/>
<dbReference type="PROSITE" id="PS50157">
    <property type="entry name" value="ZINC_FINGER_C2H2_2"/>
    <property type="match status" value="1"/>
</dbReference>
<comment type="caution">
    <text evidence="3">The sequence shown here is derived from an EMBL/GenBank/DDBJ whole genome shotgun (WGS) entry which is preliminary data.</text>
</comment>
<keyword evidence="4" id="KW-1185">Reference proteome</keyword>